<gene>
    <name evidence="4" type="ORF">PSNMU_V1.4_AUG-EV-PASAV3_0113750</name>
</gene>
<dbReference type="Gene3D" id="3.40.50.620">
    <property type="entry name" value="HUPs"/>
    <property type="match status" value="1"/>
</dbReference>
<name>A0A448ZQH2_9STRA</name>
<feature type="region of interest" description="Disordered" evidence="1">
    <location>
        <begin position="47"/>
        <end position="78"/>
    </location>
</feature>
<keyword evidence="2" id="KW-0732">Signal</keyword>
<evidence type="ECO:0000313" key="4">
    <source>
        <dbReference type="EMBL" id="VEU44287.1"/>
    </source>
</evidence>
<dbReference type="PANTHER" id="PTHR43686:SF1">
    <property type="entry name" value="AMINOTRAN_5 DOMAIN-CONTAINING PROTEIN"/>
    <property type="match status" value="1"/>
</dbReference>
<dbReference type="InterPro" id="IPR014729">
    <property type="entry name" value="Rossmann-like_a/b/a_fold"/>
</dbReference>
<keyword evidence="5" id="KW-1185">Reference proteome</keyword>
<dbReference type="OrthoDB" id="420046at2759"/>
<organism evidence="4 5">
    <name type="scientific">Pseudo-nitzschia multistriata</name>
    <dbReference type="NCBI Taxonomy" id="183589"/>
    <lineage>
        <taxon>Eukaryota</taxon>
        <taxon>Sar</taxon>
        <taxon>Stramenopiles</taxon>
        <taxon>Ochrophyta</taxon>
        <taxon>Bacillariophyta</taxon>
        <taxon>Bacillariophyceae</taxon>
        <taxon>Bacillariophycidae</taxon>
        <taxon>Bacillariales</taxon>
        <taxon>Bacillariaceae</taxon>
        <taxon>Pseudo-nitzschia</taxon>
    </lineage>
</organism>
<evidence type="ECO:0000259" key="3">
    <source>
        <dbReference type="Pfam" id="PF01171"/>
    </source>
</evidence>
<dbReference type="EMBL" id="CAACVS010000636">
    <property type="protein sequence ID" value="VEU44287.1"/>
    <property type="molecule type" value="Genomic_DNA"/>
</dbReference>
<dbReference type="Pfam" id="PF01171">
    <property type="entry name" value="ATP_bind_3"/>
    <property type="match status" value="1"/>
</dbReference>
<protein>
    <recommendedName>
        <fullName evidence="3">tRNA(Ile)-lysidine/2-thiocytidine synthase N-terminal domain-containing protein</fullName>
    </recommendedName>
</protein>
<proteinExistence type="predicted"/>
<evidence type="ECO:0000256" key="2">
    <source>
        <dbReference type="SAM" id="SignalP"/>
    </source>
</evidence>
<accession>A0A448ZQH2</accession>
<dbReference type="InterPro" id="IPR011063">
    <property type="entry name" value="TilS/TtcA_N"/>
</dbReference>
<dbReference type="CDD" id="cd24138">
    <property type="entry name" value="TtcA-like"/>
    <property type="match status" value="1"/>
</dbReference>
<sequence length="350" mass="39543">MIRHTLFLLLLGIPAICYAFVSPVPQSHRSIASGLVGLNVAAPLEQDTREDEQQLREREEKRQKRKLRKEREKQERNSPVGKLKFKLLKQLKAVAKDYEMLQDGDHIMVCVSGGKDSAVLLVLLMHLQEQLKPIGVDFKLTAVHVDQKQPGYDGEPLVKWFDELGVDYEILEEDTYSVVVDKTSAGKSFCTMCSRLRRGILYSKALELGCNKLVLGHHADDSLETLVLNMLHAGELKAMPARYTSRRGKLAVMRPLITCMEDDIEEYAMLSKFPILPCNLCKNQNGLHRPQVKLLLSTLDSFTPDAKKNWLTSLSNVQPSHLLDQNLRKAVGMDPITGEEEEETEEQNAP</sequence>
<dbReference type="Proteomes" id="UP000291116">
    <property type="component" value="Unassembled WGS sequence"/>
</dbReference>
<dbReference type="SUPFAM" id="SSF52402">
    <property type="entry name" value="Adenine nucleotide alpha hydrolases-like"/>
    <property type="match status" value="1"/>
</dbReference>
<reference evidence="4 5" key="1">
    <citation type="submission" date="2019-01" db="EMBL/GenBank/DDBJ databases">
        <authorList>
            <person name="Ferrante I. M."/>
        </authorList>
    </citation>
    <scope>NUCLEOTIDE SEQUENCE [LARGE SCALE GENOMIC DNA]</scope>
    <source>
        <strain evidence="4 5">B856</strain>
    </source>
</reference>
<feature type="chain" id="PRO_5019233431" description="tRNA(Ile)-lysidine/2-thiocytidine synthase N-terminal domain-containing protein" evidence="2">
    <location>
        <begin position="20"/>
        <end position="350"/>
    </location>
</feature>
<dbReference type="AlphaFoldDB" id="A0A448ZQH2"/>
<feature type="domain" description="tRNA(Ile)-lysidine/2-thiocytidine synthase N-terminal" evidence="3">
    <location>
        <begin position="107"/>
        <end position="271"/>
    </location>
</feature>
<dbReference type="PANTHER" id="PTHR43686">
    <property type="entry name" value="SULFURTRANSFERASE-RELATED"/>
    <property type="match status" value="1"/>
</dbReference>
<feature type="compositionally biased region" description="Basic and acidic residues" evidence="1">
    <location>
        <begin position="51"/>
        <end position="62"/>
    </location>
</feature>
<evidence type="ECO:0000313" key="5">
    <source>
        <dbReference type="Proteomes" id="UP000291116"/>
    </source>
</evidence>
<dbReference type="NCBIfam" id="NF007972">
    <property type="entry name" value="PRK10696.1"/>
    <property type="match status" value="1"/>
</dbReference>
<feature type="signal peptide" evidence="2">
    <location>
        <begin position="1"/>
        <end position="19"/>
    </location>
</feature>
<evidence type="ECO:0000256" key="1">
    <source>
        <dbReference type="SAM" id="MobiDB-lite"/>
    </source>
</evidence>